<keyword evidence="2" id="KW-1185">Reference proteome</keyword>
<evidence type="ECO:0000313" key="1">
    <source>
        <dbReference type="EMBL" id="MFB9055959.1"/>
    </source>
</evidence>
<proteinExistence type="predicted"/>
<sequence>MKNSNLFWEDVHFGGGIGLSFGDGFFSGTLAPSAIYEFNHQFGLGIGLNATFNSLKNTYKSTILGGSIIGLYNPITDLQLSAELENVNVSRVYNTPLNLKNDHYWSPALLIGAGYRNGPVTMGIRYDILYDASKSIYADPWSPFVRFYF</sequence>
<evidence type="ECO:0000313" key="2">
    <source>
        <dbReference type="Proteomes" id="UP001589585"/>
    </source>
</evidence>
<comment type="caution">
    <text evidence="1">The sequence shown here is derived from an EMBL/GenBank/DDBJ whole genome shotgun (WGS) entry which is preliminary data.</text>
</comment>
<reference evidence="1 2" key="1">
    <citation type="submission" date="2024-09" db="EMBL/GenBank/DDBJ databases">
        <authorList>
            <person name="Sun Q."/>
            <person name="Mori K."/>
        </authorList>
    </citation>
    <scope>NUCLEOTIDE SEQUENCE [LARGE SCALE GENOMIC DNA]</scope>
    <source>
        <strain evidence="1 2">CECT 8622</strain>
    </source>
</reference>
<dbReference type="EMBL" id="JBHMFC010000011">
    <property type="protein sequence ID" value="MFB9055959.1"/>
    <property type="molecule type" value="Genomic_DNA"/>
</dbReference>
<accession>A0ABV5F932</accession>
<protein>
    <submittedName>
        <fullName evidence="1">Alpha-ketoglutarate decarboxylase</fullName>
    </submittedName>
</protein>
<dbReference type="Proteomes" id="UP001589585">
    <property type="component" value="Unassembled WGS sequence"/>
</dbReference>
<name>A0ABV5F932_9FLAO</name>
<gene>
    <name evidence="1" type="ORF">ACFFU9_04320</name>
</gene>
<organism evidence="1 2">
    <name type="scientific">Mariniflexile ostreae</name>
    <dbReference type="NCBI Taxonomy" id="1520892"/>
    <lineage>
        <taxon>Bacteria</taxon>
        <taxon>Pseudomonadati</taxon>
        <taxon>Bacteroidota</taxon>
        <taxon>Flavobacteriia</taxon>
        <taxon>Flavobacteriales</taxon>
        <taxon>Flavobacteriaceae</taxon>
        <taxon>Mariniflexile</taxon>
    </lineage>
</organism>